<protein>
    <submittedName>
        <fullName evidence="2">Uncharacterized protein</fullName>
    </submittedName>
</protein>
<name>A0A0A1U207_ENTIV</name>
<dbReference type="Proteomes" id="UP000014680">
    <property type="component" value="Unassembled WGS sequence"/>
</dbReference>
<organism evidence="2 3">
    <name type="scientific">Entamoeba invadens IP1</name>
    <dbReference type="NCBI Taxonomy" id="370355"/>
    <lineage>
        <taxon>Eukaryota</taxon>
        <taxon>Amoebozoa</taxon>
        <taxon>Evosea</taxon>
        <taxon>Archamoebae</taxon>
        <taxon>Mastigamoebida</taxon>
        <taxon>Entamoebidae</taxon>
        <taxon>Entamoeba</taxon>
    </lineage>
</organism>
<dbReference type="VEuPathDB" id="AmoebaDB:EIN_222340"/>
<evidence type="ECO:0000313" key="2">
    <source>
        <dbReference type="EMBL" id="ELP88091.1"/>
    </source>
</evidence>
<dbReference type="EMBL" id="KB206756">
    <property type="protein sequence ID" value="ELP88091.1"/>
    <property type="molecule type" value="Genomic_DNA"/>
</dbReference>
<gene>
    <name evidence="2" type="ORF">EIN_222340</name>
</gene>
<dbReference type="KEGG" id="eiv:EIN_222340"/>
<accession>A0A0A1U207</accession>
<keyword evidence="1" id="KW-1133">Transmembrane helix</keyword>
<keyword evidence="1" id="KW-0812">Transmembrane</keyword>
<keyword evidence="3" id="KW-1185">Reference proteome</keyword>
<dbReference type="RefSeq" id="XP_004254862.1">
    <property type="nucleotide sequence ID" value="XM_004254814.1"/>
</dbReference>
<proteinExistence type="predicted"/>
<reference evidence="2 3" key="1">
    <citation type="submission" date="2012-10" db="EMBL/GenBank/DDBJ databases">
        <authorList>
            <person name="Zafar N."/>
            <person name="Inman J."/>
            <person name="Hall N."/>
            <person name="Lorenzi H."/>
            <person name="Caler E."/>
        </authorList>
    </citation>
    <scope>NUCLEOTIDE SEQUENCE [LARGE SCALE GENOMIC DNA]</scope>
    <source>
        <strain evidence="2 3">IP1</strain>
    </source>
</reference>
<feature type="transmembrane region" description="Helical" evidence="1">
    <location>
        <begin position="306"/>
        <end position="327"/>
    </location>
</feature>
<keyword evidence="1" id="KW-0472">Membrane</keyword>
<sequence length="1898" mass="217770">MQRVRRTSREELLNDCDVIRHSLRANDLSTATSILEGLIEQIDLLPTELSHTLETGLRGILDFFIVQQMRDQTLTKDNNVRFVIDSLLTFYSKHTLKAIKSQTVSNSLKSLVFSLKQVFLILRHPPQNAVKQYTNYPKIVIAIWDEFVNVFCAPSGAYPESLLEILSDCLDEFFKLSLFTKGIQEMMLNISFSHISAASGVERKAKTKFFITISRFGNMQFTNALSLVLNSLEKTLCEDPELETAFRLDNCSALDLILKNPNKYKCIIGINSEELKRSDFEGVLRFFAEMHSVTNSKVIYVLKNYFLLYFTVIWIGLNVTSITSVIVNAVDCFNAYSPTLFESGVETESTLLLLTKIIQIFNDNNGEKKNERLYSASKTIIAIMSLLLNVRFDLFEQLLHGDQKESVMYFVHTIIRMIDDVKIRDKTEQIGFVSTLITAVFNQPRNRHAELFSFLSIDPNIVFDSFIKLTNSLEANVKAAYLALAKGINVLIDADIQQHATLLWRLVDIFFTIPVTYSFGVTCTYLRSLQQLKLNKLFRAEQQHVSIPHRNGIYTIVWDTIRYFLRSPNEAIGEAAAEVGGTVGVSPNEIIHDPIYLVNELRCVLYGNTYNMVFPRKYVLPRQKNPLNRKKSLISYAMNASFHVLQCHNSVLSGNAVNTKIKSLTNAVTIISYAALAQESSENPIYYTCLEYVLRLLHCSLNVFHPQIILQANQFNVKCTSNILLSRFGEEMAEMYSIASHNAVHPTETFVDELLYCLAVLIRRCGVDIISCHIFDISSYVKLYHIDHLLACVSILNELSALSSGAVIPTQNDNSNSINSSIFRAFSKPQKKRIDCSVSPSFEEKRRTKYMSGPVRSVSSSVSFDATTINVRTESGSEESFVEGIVKPKPSCGQPGPNRLNCSVKLYNDIKKERKRKYQQKGYTLTDLQGITNQWVPQKCKDKSVWLQTNILTNLVVSDMINGFSLDYDERCILMDYTLKFCKAGFTIGAPDFTVSKKTNVFMHNIEESLSINYKSLYTKLFAQYKKDASQVDNFKSLYQQNIPSHFVIPGITSINFEDVESVKKFIVYVQRIDNYHPNYHCLSAIEIGVSAQILYNTIMTMRGVKTFDQYGIDDLFDIFKPRTEDKLCSIHEFYDMISDRYKDNEKVHHDSTVMSVLLQGFYESMLFLAKVGNATDPISRALFRTHQDLLWGSIFNHDLFYLNDTFSLRNQINSLLKDALKEINKFPVNERPDAYKQLVEHSTSYVDEFTHPALKYYADKNVKIEMKIEDSNNQKIFQSFTCINDTIDSLVPQQKTQLITGEVVTIGAKFGIVSTLEEAIKEFTETCEAERAEMLRELLIKEMKNGRFDPLLIDFTSMTINTIDLITKYLRYGQPSEVQFYKNLSKIPQFYRSFKLYEAILYHFTKFGISFKILENTLNCSVVLKSSPSDPLDQFCEMSDLIYSKANKVPSALMKELLFTPLNYENGYLLYNSYFIGHAPFSRNDKYTKTDGIVQEKMFTPLYSQTNAQHYSSMILPLMENVIHELFLRRLGDAQSKYGSVLPVFKDGRYVNSSQELLHSEFWNYRATPVSSELEALEAIQCIRTYTTITSYTEQLVDLVCSLLDRENPNQRLLSILVSLLITSDCSNHRRNRYIFTQAMELNELILCSPFLVDSEPVIPQYLSISTKTQVYRKLREFFQDRFVITTYMNTPQFYQLICLLNFQESPVMFLHIVNNSSLKNGAARRCLVDLFLTETMLCNQNVDIKQLKDEYSICFVAMVNAYLLNPKAIFELIKHGERKKVLLYVNMILSHYFNTEKTSDIVEALTSLDWKTENLSYPIINVIVFILMIFRHSAFSDSASFVLEKLLKYTSLVEKYRYESGVLINTFSEIPDDYITLTITSIIKQLFTLICHPHST</sequence>
<dbReference type="OrthoDB" id="10325668at2759"/>
<dbReference type="GeneID" id="14887300"/>
<evidence type="ECO:0000313" key="3">
    <source>
        <dbReference type="Proteomes" id="UP000014680"/>
    </source>
</evidence>
<evidence type="ECO:0000256" key="1">
    <source>
        <dbReference type="SAM" id="Phobius"/>
    </source>
</evidence>
<dbReference type="OMA" id="YFTVIWI"/>